<accession>A0A7N9CF86</accession>
<evidence type="ECO:0000256" key="1">
    <source>
        <dbReference type="SAM" id="MobiDB-lite"/>
    </source>
</evidence>
<feature type="region of interest" description="Disordered" evidence="1">
    <location>
        <begin position="83"/>
        <end position="145"/>
    </location>
</feature>
<reference evidence="2" key="3">
    <citation type="submission" date="2025-09" db="UniProtKB">
        <authorList>
            <consortium name="Ensembl"/>
        </authorList>
    </citation>
    <scope>IDENTIFICATION</scope>
</reference>
<feature type="compositionally biased region" description="Basic residues" evidence="1">
    <location>
        <begin position="133"/>
        <end position="143"/>
    </location>
</feature>
<feature type="region of interest" description="Disordered" evidence="1">
    <location>
        <begin position="1"/>
        <end position="50"/>
    </location>
</feature>
<reference evidence="2 3" key="1">
    <citation type="submission" date="2013-03" db="EMBL/GenBank/DDBJ databases">
        <authorList>
            <person name="Warren W."/>
            <person name="Wilson R.K."/>
        </authorList>
    </citation>
    <scope>NUCLEOTIDE SEQUENCE</scope>
</reference>
<dbReference type="Ensembl" id="ENSMFAT00000088229.1">
    <property type="protein sequence ID" value="ENSMFAP00000047920.1"/>
    <property type="gene ID" value="ENSMFAG00000048954.1"/>
</dbReference>
<organism evidence="2 3">
    <name type="scientific">Macaca fascicularis</name>
    <name type="common">Crab-eating macaque</name>
    <name type="synonym">Cynomolgus monkey</name>
    <dbReference type="NCBI Taxonomy" id="9541"/>
    <lineage>
        <taxon>Eukaryota</taxon>
        <taxon>Metazoa</taxon>
        <taxon>Chordata</taxon>
        <taxon>Craniata</taxon>
        <taxon>Vertebrata</taxon>
        <taxon>Euteleostomi</taxon>
        <taxon>Mammalia</taxon>
        <taxon>Eutheria</taxon>
        <taxon>Euarchontoglires</taxon>
        <taxon>Primates</taxon>
        <taxon>Haplorrhini</taxon>
        <taxon>Catarrhini</taxon>
        <taxon>Cercopithecidae</taxon>
        <taxon>Cercopithecinae</taxon>
        <taxon>Macaca</taxon>
    </lineage>
</organism>
<protein>
    <submittedName>
        <fullName evidence="2">Uncharacterized protein</fullName>
    </submittedName>
</protein>
<evidence type="ECO:0000313" key="2">
    <source>
        <dbReference type="Ensembl" id="ENSMFAP00000047920.1"/>
    </source>
</evidence>
<name>A0A7N9CF86_MACFA</name>
<dbReference type="AlphaFoldDB" id="A0A7N9CF86"/>
<reference evidence="2" key="2">
    <citation type="submission" date="2025-08" db="UniProtKB">
        <authorList>
            <consortium name="Ensembl"/>
        </authorList>
    </citation>
    <scope>IDENTIFICATION</scope>
</reference>
<feature type="compositionally biased region" description="Basic and acidic residues" evidence="1">
    <location>
        <begin position="186"/>
        <end position="199"/>
    </location>
</feature>
<feature type="region of interest" description="Disordered" evidence="1">
    <location>
        <begin position="167"/>
        <end position="208"/>
    </location>
</feature>
<feature type="compositionally biased region" description="Low complexity" evidence="1">
    <location>
        <begin position="119"/>
        <end position="130"/>
    </location>
</feature>
<proteinExistence type="predicted"/>
<keyword evidence="3" id="KW-1185">Reference proteome</keyword>
<evidence type="ECO:0000313" key="3">
    <source>
        <dbReference type="Proteomes" id="UP000233100"/>
    </source>
</evidence>
<sequence>MFPGGSGRRGEAEPGELSQAAPPGGRGHDSGSRRLPFRVPPTGDGGKMSVSGFKAKLKLLASIFHKNQEPQRRLMLHCNRTVRRPAAASRGKARAERGAPGGTRGTCPGEAPVAPPLSPATGPARSRTARGTGGRRRRARPRAPRTGLAWGLLAPFGHRRRSRRWEPAAAGALSGPMVARSQPACSRDRDRVGRLRPCCEPRMGQQRK</sequence>
<dbReference type="Proteomes" id="UP000233100">
    <property type="component" value="Chromosome 7"/>
</dbReference>